<reference evidence="2 3" key="1">
    <citation type="submission" date="2021-06" db="EMBL/GenBank/DDBJ databases">
        <authorList>
            <person name="Palmer J.M."/>
        </authorList>
    </citation>
    <scope>NUCLEOTIDE SEQUENCE [LARGE SCALE GENOMIC DNA]</scope>
    <source>
        <strain evidence="2 3">GA_2019</strain>
        <tissue evidence="2">Muscle</tissue>
    </source>
</reference>
<accession>A0ABV0NBA4</accession>
<keyword evidence="3" id="KW-1185">Reference proteome</keyword>
<gene>
    <name evidence="2" type="ORF">GOODEAATRI_017246</name>
</gene>
<evidence type="ECO:0000313" key="3">
    <source>
        <dbReference type="Proteomes" id="UP001476798"/>
    </source>
</evidence>
<dbReference type="EMBL" id="JAHRIO010031373">
    <property type="protein sequence ID" value="MEQ2168676.1"/>
    <property type="molecule type" value="Genomic_DNA"/>
</dbReference>
<sequence length="145" mass="15588">MRCNHSEGLTTMPPKRAVLNPVLMICSADFSQEKLGALATNLQVEDEPNNTITDHAPSPKRGVANPPVSTEATPAPIRQADPITPVEAPIHLRGVDPFYQTPASLPVSPAGMHTPHPCVIHEKISFTNWSAVAITKGEKLQESGR</sequence>
<organism evidence="2 3">
    <name type="scientific">Goodea atripinnis</name>
    <dbReference type="NCBI Taxonomy" id="208336"/>
    <lineage>
        <taxon>Eukaryota</taxon>
        <taxon>Metazoa</taxon>
        <taxon>Chordata</taxon>
        <taxon>Craniata</taxon>
        <taxon>Vertebrata</taxon>
        <taxon>Euteleostomi</taxon>
        <taxon>Actinopterygii</taxon>
        <taxon>Neopterygii</taxon>
        <taxon>Teleostei</taxon>
        <taxon>Neoteleostei</taxon>
        <taxon>Acanthomorphata</taxon>
        <taxon>Ovalentaria</taxon>
        <taxon>Atherinomorphae</taxon>
        <taxon>Cyprinodontiformes</taxon>
        <taxon>Goodeidae</taxon>
        <taxon>Goodea</taxon>
    </lineage>
</organism>
<evidence type="ECO:0000313" key="2">
    <source>
        <dbReference type="EMBL" id="MEQ2168676.1"/>
    </source>
</evidence>
<proteinExistence type="predicted"/>
<comment type="caution">
    <text evidence="2">The sequence shown here is derived from an EMBL/GenBank/DDBJ whole genome shotgun (WGS) entry which is preliminary data.</text>
</comment>
<protein>
    <submittedName>
        <fullName evidence="2">Uncharacterized protein</fullName>
    </submittedName>
</protein>
<name>A0ABV0NBA4_9TELE</name>
<feature type="region of interest" description="Disordered" evidence="1">
    <location>
        <begin position="46"/>
        <end position="83"/>
    </location>
</feature>
<evidence type="ECO:0000256" key="1">
    <source>
        <dbReference type="SAM" id="MobiDB-lite"/>
    </source>
</evidence>
<dbReference type="Proteomes" id="UP001476798">
    <property type="component" value="Unassembled WGS sequence"/>
</dbReference>